<feature type="region of interest" description="Disordered" evidence="1">
    <location>
        <begin position="73"/>
        <end position="169"/>
    </location>
</feature>
<feature type="transmembrane region" description="Helical" evidence="2">
    <location>
        <begin position="40"/>
        <end position="61"/>
    </location>
</feature>
<organism evidence="3 4">
    <name type="scientific">Cadophora malorum</name>
    <dbReference type="NCBI Taxonomy" id="108018"/>
    <lineage>
        <taxon>Eukaryota</taxon>
        <taxon>Fungi</taxon>
        <taxon>Dikarya</taxon>
        <taxon>Ascomycota</taxon>
        <taxon>Pezizomycotina</taxon>
        <taxon>Leotiomycetes</taxon>
        <taxon>Helotiales</taxon>
        <taxon>Ploettnerulaceae</taxon>
        <taxon>Cadophora</taxon>
    </lineage>
</organism>
<protein>
    <submittedName>
        <fullName evidence="3">Uncharacterized protein</fullName>
    </submittedName>
</protein>
<keyword evidence="2" id="KW-0472">Membrane</keyword>
<keyword evidence="4" id="KW-1185">Reference proteome</keyword>
<proteinExistence type="predicted"/>
<dbReference type="OrthoDB" id="3541267at2759"/>
<feature type="compositionally biased region" description="Low complexity" evidence="1">
    <location>
        <begin position="78"/>
        <end position="88"/>
    </location>
</feature>
<feature type="transmembrane region" description="Helical" evidence="2">
    <location>
        <begin position="184"/>
        <end position="206"/>
    </location>
</feature>
<comment type="caution">
    <text evidence="3">The sequence shown here is derived from an EMBL/GenBank/DDBJ whole genome shotgun (WGS) entry which is preliminary data.</text>
</comment>
<keyword evidence="2" id="KW-1133">Transmembrane helix</keyword>
<feature type="compositionally biased region" description="Basic and acidic residues" evidence="1">
    <location>
        <begin position="337"/>
        <end position="349"/>
    </location>
</feature>
<sequence length="368" mass="39015">MAPSPYITTHGHIHYVKPTPTPYPTAKCIKYALFMHRLPVGWALFLALVFGVIAVLSTNAVRRWTPGVVEEVEKAKGGDAVSSQAQAQSRDRSQGVESEEVGSGEDGVPLMSGDEEDGDGVEVGGKRGDDIPPPPYQAPAPASMSISTSTPPAQAPASQPQPASESVADSWLTPKKPEIEYTSAHLFVIGTSLLLLTIISLMLSALCIQAACFCGPDGEFSTLAKTLLWILFSLPAAWATTALSCWLMLLRDLWGKGSWVRGLRIQQGTVALGVFMVLALPLFFVGYVIGGGAVWAVQWCQGWCCGGEGEGEGEARGEGVELEGARGIRMVIGGVGERERESVDGRRGGEDEEERVALMGNGSGKGEV</sequence>
<feature type="region of interest" description="Disordered" evidence="1">
    <location>
        <begin position="337"/>
        <end position="368"/>
    </location>
</feature>
<feature type="transmembrane region" description="Helical" evidence="2">
    <location>
        <begin position="226"/>
        <end position="249"/>
    </location>
</feature>
<dbReference type="AlphaFoldDB" id="A0A8H7T583"/>
<evidence type="ECO:0000313" key="3">
    <source>
        <dbReference type="EMBL" id="KAG4413664.1"/>
    </source>
</evidence>
<reference evidence="3" key="1">
    <citation type="submission" date="2021-02" db="EMBL/GenBank/DDBJ databases">
        <title>Genome sequence Cadophora malorum strain M34.</title>
        <authorList>
            <person name="Stefanovic E."/>
            <person name="Vu D."/>
            <person name="Scully C."/>
            <person name="Dijksterhuis J."/>
            <person name="Roader J."/>
            <person name="Houbraken J."/>
        </authorList>
    </citation>
    <scope>NUCLEOTIDE SEQUENCE</scope>
    <source>
        <strain evidence="3">M34</strain>
    </source>
</reference>
<accession>A0A8H7T583</accession>
<name>A0A8H7T583_9HELO</name>
<feature type="compositionally biased region" description="Low complexity" evidence="1">
    <location>
        <begin position="139"/>
        <end position="164"/>
    </location>
</feature>
<dbReference type="Proteomes" id="UP000664132">
    <property type="component" value="Unassembled WGS sequence"/>
</dbReference>
<dbReference type="EMBL" id="JAFJYH010000302">
    <property type="protein sequence ID" value="KAG4413664.1"/>
    <property type="molecule type" value="Genomic_DNA"/>
</dbReference>
<evidence type="ECO:0000256" key="1">
    <source>
        <dbReference type="SAM" id="MobiDB-lite"/>
    </source>
</evidence>
<evidence type="ECO:0000256" key="2">
    <source>
        <dbReference type="SAM" id="Phobius"/>
    </source>
</evidence>
<keyword evidence="2" id="KW-0812">Transmembrane</keyword>
<gene>
    <name evidence="3" type="ORF">IFR04_013204</name>
</gene>
<feature type="transmembrane region" description="Helical" evidence="2">
    <location>
        <begin position="270"/>
        <end position="295"/>
    </location>
</feature>
<evidence type="ECO:0000313" key="4">
    <source>
        <dbReference type="Proteomes" id="UP000664132"/>
    </source>
</evidence>